<evidence type="ECO:0000313" key="4">
    <source>
        <dbReference type="EMBL" id="MQA21145.1"/>
    </source>
</evidence>
<evidence type="ECO:0000256" key="3">
    <source>
        <dbReference type="ARBA" id="ARBA00022842"/>
    </source>
</evidence>
<dbReference type="GO" id="GO:0046872">
    <property type="term" value="F:metal ion binding"/>
    <property type="evidence" value="ECO:0007669"/>
    <property type="project" value="UniProtKB-KW"/>
</dbReference>
<evidence type="ECO:0000256" key="2">
    <source>
        <dbReference type="ARBA" id="ARBA00022801"/>
    </source>
</evidence>
<dbReference type="PANTHER" id="PTHR43344">
    <property type="entry name" value="PHOSPHOSERINE PHOSPHATASE"/>
    <property type="match status" value="1"/>
</dbReference>
<dbReference type="NCBIfam" id="TIGR01488">
    <property type="entry name" value="HAD-SF-IB"/>
    <property type="match status" value="1"/>
</dbReference>
<dbReference type="Gene3D" id="1.20.1440.100">
    <property type="entry name" value="SG protein - dephosphorylation function"/>
    <property type="match status" value="1"/>
</dbReference>
<keyword evidence="3" id="KW-0460">Magnesium</keyword>
<evidence type="ECO:0000313" key="5">
    <source>
        <dbReference type="Proteomes" id="UP000444318"/>
    </source>
</evidence>
<evidence type="ECO:0000256" key="1">
    <source>
        <dbReference type="ARBA" id="ARBA00022723"/>
    </source>
</evidence>
<proteinExistence type="predicted"/>
<name>A0A843S9J3_9BURK</name>
<dbReference type="EMBL" id="WHUF01000004">
    <property type="protein sequence ID" value="MQA21145.1"/>
    <property type="molecule type" value="Genomic_DNA"/>
</dbReference>
<dbReference type="InterPro" id="IPR006385">
    <property type="entry name" value="HAD_hydro_SerB1"/>
</dbReference>
<dbReference type="NCBIfam" id="TIGR01490">
    <property type="entry name" value="HAD-SF-IB-hyp1"/>
    <property type="match status" value="1"/>
</dbReference>
<sequence length="215" mass="24165">MAIAFFDVDETLIAMKSMFSFLRVFLARVEDPTHGSYNRIMATIDKQISLGATREDINRYYYSLFCGHSQAVVRRHAQEFFDAMTVPYQVDVVRRLKAHQAAGDEVVAVSGAMRDIIYPVMDQLGVHTYLCSEPEVIDGRYTGRLLAQAIGAGKGRLVRHYCEERGVDAATCTAYGDHISDADMLRAVGRGVAVYPQEPMRQLAQEQQWEVMCQA</sequence>
<dbReference type="InterPro" id="IPR036412">
    <property type="entry name" value="HAD-like_sf"/>
</dbReference>
<dbReference type="RefSeq" id="WP_152806409.1">
    <property type="nucleotide sequence ID" value="NZ_WHUF01000004.1"/>
</dbReference>
<dbReference type="GO" id="GO:0016787">
    <property type="term" value="F:hydrolase activity"/>
    <property type="evidence" value="ECO:0007669"/>
    <property type="project" value="UniProtKB-KW"/>
</dbReference>
<dbReference type="PANTHER" id="PTHR43344:SF13">
    <property type="entry name" value="PHOSPHATASE RV3661-RELATED"/>
    <property type="match status" value="1"/>
</dbReference>
<keyword evidence="1" id="KW-0479">Metal-binding</keyword>
<dbReference type="Pfam" id="PF12710">
    <property type="entry name" value="HAD"/>
    <property type="match status" value="1"/>
</dbReference>
<keyword evidence="2 4" id="KW-0378">Hydrolase</keyword>
<dbReference type="InterPro" id="IPR050582">
    <property type="entry name" value="HAD-like_SerB"/>
</dbReference>
<dbReference type="Proteomes" id="UP000444318">
    <property type="component" value="Unassembled WGS sequence"/>
</dbReference>
<organism evidence="4 5">
    <name type="scientific">Rugamonas rivuli</name>
    <dbReference type="NCBI Taxonomy" id="2743358"/>
    <lineage>
        <taxon>Bacteria</taxon>
        <taxon>Pseudomonadati</taxon>
        <taxon>Pseudomonadota</taxon>
        <taxon>Betaproteobacteria</taxon>
        <taxon>Burkholderiales</taxon>
        <taxon>Oxalobacteraceae</taxon>
        <taxon>Telluria group</taxon>
        <taxon>Rugamonas</taxon>
    </lineage>
</organism>
<comment type="caution">
    <text evidence="4">The sequence shown here is derived from an EMBL/GenBank/DDBJ whole genome shotgun (WGS) entry which is preliminary data.</text>
</comment>
<dbReference type="Gene3D" id="3.40.50.1000">
    <property type="entry name" value="HAD superfamily/HAD-like"/>
    <property type="match status" value="1"/>
</dbReference>
<reference evidence="4 5" key="1">
    <citation type="submission" date="2019-10" db="EMBL/GenBank/DDBJ databases">
        <title>Two novel species isolated from a subtropical stream in China.</title>
        <authorList>
            <person name="Lu H."/>
        </authorList>
    </citation>
    <scope>NUCLEOTIDE SEQUENCE [LARGE SCALE GENOMIC DNA]</scope>
    <source>
        <strain evidence="4 5">FT103W</strain>
    </source>
</reference>
<protein>
    <submittedName>
        <fullName evidence="4">HAD-IB family hydrolase</fullName>
    </submittedName>
</protein>
<dbReference type="InterPro" id="IPR023214">
    <property type="entry name" value="HAD_sf"/>
</dbReference>
<gene>
    <name evidence="4" type="ORF">GEV01_16615</name>
</gene>
<dbReference type="SUPFAM" id="SSF56784">
    <property type="entry name" value="HAD-like"/>
    <property type="match status" value="1"/>
</dbReference>
<accession>A0A843S9J3</accession>
<dbReference type="AlphaFoldDB" id="A0A843S9J3"/>
<keyword evidence="5" id="KW-1185">Reference proteome</keyword>